<evidence type="ECO:0000256" key="1">
    <source>
        <dbReference type="ARBA" id="ARBA00009142"/>
    </source>
</evidence>
<evidence type="ECO:0000313" key="4">
    <source>
        <dbReference type="Proteomes" id="UP000290289"/>
    </source>
</evidence>
<dbReference type="EMBL" id="RDQH01000343">
    <property type="protein sequence ID" value="RXH69108.1"/>
    <property type="molecule type" value="Genomic_DNA"/>
</dbReference>
<sequence>MAAAEGGLEWWVTFTVTGFLVVTSVTAASSAPQETLEQEHQHASIYINGSQTFQSHNFETRMLNFLWQLGRLFSYEHVWPFGLFFISVEALVGFVITLCGDIPRFLCSLVVSIISVAIEEMTIGWKIVVGTIIGFLGSAFGTVGGVGGGGIFVPMLTLIIGFDQKSSTAISKLRHPTLDLPLIDYDLALLFQPMLVLGISIGVAFNVIFANWMITVLLIITFLGDDASAEVEYKPLPGGLALQQKPGNPKEQRSLR</sequence>
<evidence type="ECO:0008006" key="5">
    <source>
        <dbReference type="Google" id="ProtNLM"/>
    </source>
</evidence>
<keyword evidence="2" id="KW-0472">Membrane</keyword>
<keyword evidence="4" id="KW-1185">Reference proteome</keyword>
<evidence type="ECO:0000256" key="2">
    <source>
        <dbReference type="SAM" id="Phobius"/>
    </source>
</evidence>
<accession>A0A498HCB3</accession>
<dbReference type="GO" id="GO:0031464">
    <property type="term" value="C:Cul4A-RING E3 ubiquitin ligase complex"/>
    <property type="evidence" value="ECO:0007669"/>
    <property type="project" value="TreeGrafter"/>
</dbReference>
<protein>
    <recommendedName>
        <fullName evidence="5">Sulfite exporter TauE/SafE family protein</fullName>
    </recommendedName>
</protein>
<gene>
    <name evidence="3" type="ORF">DVH24_031441</name>
</gene>
<dbReference type="PANTHER" id="PTHR14255:SF48">
    <property type="entry name" value="SULFITE EXPORTER TAUE_SAFE FAMILY PROTEIN 3-LIKE"/>
    <property type="match status" value="1"/>
</dbReference>
<dbReference type="AlphaFoldDB" id="A0A498HCB3"/>
<keyword evidence="2" id="KW-0812">Transmembrane</keyword>
<evidence type="ECO:0000313" key="3">
    <source>
        <dbReference type="EMBL" id="RXH69108.1"/>
    </source>
</evidence>
<comment type="caution">
    <text evidence="3">The sequence shown here is derived from an EMBL/GenBank/DDBJ whole genome shotgun (WGS) entry which is preliminary data.</text>
</comment>
<dbReference type="Proteomes" id="UP000290289">
    <property type="component" value="Chromosome 17"/>
</dbReference>
<proteinExistence type="inferred from homology"/>
<feature type="transmembrane region" description="Helical" evidence="2">
    <location>
        <begin position="105"/>
        <end position="125"/>
    </location>
</feature>
<keyword evidence="2" id="KW-1133">Transmembrane helix</keyword>
<reference evidence="3 4" key="1">
    <citation type="submission" date="2018-10" db="EMBL/GenBank/DDBJ databases">
        <title>A high-quality apple genome assembly.</title>
        <authorList>
            <person name="Hu J."/>
        </authorList>
    </citation>
    <scope>NUCLEOTIDE SEQUENCE [LARGE SCALE GENOMIC DNA]</scope>
    <source>
        <strain evidence="4">cv. HFTH1</strain>
        <tissue evidence="3">Young leaf</tissue>
    </source>
</reference>
<feature type="transmembrane region" description="Helical" evidence="2">
    <location>
        <begin position="78"/>
        <end position="98"/>
    </location>
</feature>
<comment type="similarity">
    <text evidence="1">Belongs to the 4-toluene sulfonate uptake permease (TSUP) (TC 2.A.102) family.</text>
</comment>
<feature type="transmembrane region" description="Helical" evidence="2">
    <location>
        <begin position="207"/>
        <end position="224"/>
    </location>
</feature>
<name>A0A498HCB3_MALDO</name>
<dbReference type="GO" id="GO:0016567">
    <property type="term" value="P:protein ubiquitination"/>
    <property type="evidence" value="ECO:0007669"/>
    <property type="project" value="TreeGrafter"/>
</dbReference>
<feature type="transmembrane region" description="Helical" evidence="2">
    <location>
        <begin position="131"/>
        <end position="162"/>
    </location>
</feature>
<dbReference type="PANTHER" id="PTHR14255">
    <property type="entry name" value="CEREBLON"/>
    <property type="match status" value="1"/>
</dbReference>
<organism evidence="3 4">
    <name type="scientific">Malus domestica</name>
    <name type="common">Apple</name>
    <name type="synonym">Pyrus malus</name>
    <dbReference type="NCBI Taxonomy" id="3750"/>
    <lineage>
        <taxon>Eukaryota</taxon>
        <taxon>Viridiplantae</taxon>
        <taxon>Streptophyta</taxon>
        <taxon>Embryophyta</taxon>
        <taxon>Tracheophyta</taxon>
        <taxon>Spermatophyta</taxon>
        <taxon>Magnoliopsida</taxon>
        <taxon>eudicotyledons</taxon>
        <taxon>Gunneridae</taxon>
        <taxon>Pentapetalae</taxon>
        <taxon>rosids</taxon>
        <taxon>fabids</taxon>
        <taxon>Rosales</taxon>
        <taxon>Rosaceae</taxon>
        <taxon>Amygdaloideae</taxon>
        <taxon>Maleae</taxon>
        <taxon>Malus</taxon>
    </lineage>
</organism>